<dbReference type="GeneID" id="43592686"/>
<evidence type="ECO:0000313" key="2">
    <source>
        <dbReference type="Proteomes" id="UP000322225"/>
    </source>
</evidence>
<dbReference type="InterPro" id="IPR036291">
    <property type="entry name" value="NAD(P)-bd_dom_sf"/>
</dbReference>
<dbReference type="GO" id="GO:0004029">
    <property type="term" value="F:aldehyde dehydrogenase (NAD+) activity"/>
    <property type="evidence" value="ECO:0007669"/>
    <property type="project" value="TreeGrafter"/>
</dbReference>
<keyword evidence="2" id="KW-1185">Reference proteome</keyword>
<reference evidence="1" key="2">
    <citation type="submission" date="2024-01" db="EMBL/GenBank/DDBJ databases">
        <title>Comparative genomics of Cryptococcus and Kwoniella reveals pathogenesis evolution and contrasting modes of karyotype evolution via chromosome fusion or intercentromeric recombination.</title>
        <authorList>
            <person name="Coelho M.A."/>
            <person name="David-Palma M."/>
            <person name="Shea T."/>
            <person name="Bowers K."/>
            <person name="McGinley-Smith S."/>
            <person name="Mohammad A.W."/>
            <person name="Gnirke A."/>
            <person name="Yurkov A.M."/>
            <person name="Nowrousian M."/>
            <person name="Sun S."/>
            <person name="Cuomo C.A."/>
            <person name="Heitman J."/>
        </authorList>
    </citation>
    <scope>NUCLEOTIDE SEQUENCE</scope>
    <source>
        <strain evidence="1">CBS 12478</strain>
    </source>
</reference>
<organism evidence="1 2">
    <name type="scientific">Kwoniella shandongensis</name>
    <dbReference type="NCBI Taxonomy" id="1734106"/>
    <lineage>
        <taxon>Eukaryota</taxon>
        <taxon>Fungi</taxon>
        <taxon>Dikarya</taxon>
        <taxon>Basidiomycota</taxon>
        <taxon>Agaricomycotina</taxon>
        <taxon>Tremellomycetes</taxon>
        <taxon>Tremellales</taxon>
        <taxon>Cryptococcaceae</taxon>
        <taxon>Kwoniella</taxon>
    </lineage>
</organism>
<reference evidence="1" key="1">
    <citation type="submission" date="2017-08" db="EMBL/GenBank/DDBJ databases">
        <authorList>
            <person name="Cuomo C."/>
            <person name="Billmyre B."/>
            <person name="Heitman J."/>
        </authorList>
    </citation>
    <scope>NUCLEOTIDE SEQUENCE</scope>
    <source>
        <strain evidence="1">CBS 12478</strain>
    </source>
</reference>
<dbReference type="InterPro" id="IPR051783">
    <property type="entry name" value="NAD(P)-dependent_oxidoreduct"/>
</dbReference>
<sequence length="264" mass="29004">MKTLLPPRSLFSVNRSPPLIGTIGDNDLLVSNAKTHDAVIHCAMDPTQPNAADIEREIVKLFGDTLAGTNKVFMMSSGLGVFADGKGDEFSTPTRVDLERCKTDILTLSLKDRGVRSIALRLAMNTHNIEEIHIFNKMMLGASEKLGYIPYYTENIAWSACHSDDAGLLYVLAMESAEPGSGVHALGEVVKVKDIAEALAKRTGKKAGPVPQEKLKELGFLGYLLTWDQTHISAEYTKSTYGWEPKGQTLLEEFEQAPQEYFGL</sequence>
<evidence type="ECO:0000313" key="1">
    <source>
        <dbReference type="EMBL" id="WWD16302.1"/>
    </source>
</evidence>
<dbReference type="AlphaFoldDB" id="A0AAJ8MUX8"/>
<proteinExistence type="predicted"/>
<gene>
    <name evidence="1" type="ORF">CI109_100728</name>
</gene>
<dbReference type="KEGG" id="ksn:43592686"/>
<protein>
    <recommendedName>
        <fullName evidence="3">NAD-dependent epimerase/dehydratase domain-containing protein</fullName>
    </recommendedName>
</protein>
<dbReference type="EMBL" id="CP144052">
    <property type="protein sequence ID" value="WWD16302.1"/>
    <property type="molecule type" value="Genomic_DNA"/>
</dbReference>
<dbReference type="RefSeq" id="XP_065822906.1">
    <property type="nucleotide sequence ID" value="XM_065966834.1"/>
</dbReference>
<dbReference type="Proteomes" id="UP000322225">
    <property type="component" value="Chromosome 2"/>
</dbReference>
<name>A0AAJ8MUX8_9TREE</name>
<dbReference type="GO" id="GO:0005737">
    <property type="term" value="C:cytoplasm"/>
    <property type="evidence" value="ECO:0007669"/>
    <property type="project" value="TreeGrafter"/>
</dbReference>
<dbReference type="SUPFAM" id="SSF51735">
    <property type="entry name" value="NAD(P)-binding Rossmann-fold domains"/>
    <property type="match status" value="1"/>
</dbReference>
<dbReference type="PANTHER" id="PTHR48079:SF6">
    <property type="entry name" value="NAD(P)-BINDING DOMAIN-CONTAINING PROTEIN-RELATED"/>
    <property type="match status" value="1"/>
</dbReference>
<dbReference type="PANTHER" id="PTHR48079">
    <property type="entry name" value="PROTEIN YEEZ"/>
    <property type="match status" value="1"/>
</dbReference>
<accession>A0AAJ8MUX8</accession>
<evidence type="ECO:0008006" key="3">
    <source>
        <dbReference type="Google" id="ProtNLM"/>
    </source>
</evidence>
<dbReference type="Gene3D" id="3.40.50.720">
    <property type="entry name" value="NAD(P)-binding Rossmann-like Domain"/>
    <property type="match status" value="1"/>
</dbReference>